<dbReference type="InterPro" id="IPR001173">
    <property type="entry name" value="Glyco_trans_2-like"/>
</dbReference>
<dbReference type="CDD" id="cd02525">
    <property type="entry name" value="Succinoglycan_BP_ExoA"/>
    <property type="match status" value="1"/>
</dbReference>
<reference evidence="2" key="1">
    <citation type="submission" date="2022-06" db="EMBL/GenBank/DDBJ databases">
        <title>Ornithinimicrobium HY1793.</title>
        <authorList>
            <person name="Huang Y."/>
        </authorList>
    </citation>
    <scope>NUCLEOTIDE SEQUENCE</scope>
    <source>
        <strain evidence="2">HY1793</strain>
    </source>
</reference>
<evidence type="ECO:0000313" key="3">
    <source>
        <dbReference type="Proteomes" id="UP001056455"/>
    </source>
</evidence>
<dbReference type="EMBL" id="CP099489">
    <property type="protein sequence ID" value="USQ82207.1"/>
    <property type="molecule type" value="Genomic_DNA"/>
</dbReference>
<dbReference type="Gene3D" id="3.90.550.10">
    <property type="entry name" value="Spore Coat Polysaccharide Biosynthesis Protein SpsA, Chain A"/>
    <property type="match status" value="1"/>
</dbReference>
<dbReference type="InterPro" id="IPR050834">
    <property type="entry name" value="Glycosyltransf_2"/>
</dbReference>
<organism evidence="2 3">
    <name type="scientific">Ornithinimicrobium faecis</name>
    <dbReference type="NCBI Taxonomy" id="2934158"/>
    <lineage>
        <taxon>Bacteria</taxon>
        <taxon>Bacillati</taxon>
        <taxon>Actinomycetota</taxon>
        <taxon>Actinomycetes</taxon>
        <taxon>Micrococcales</taxon>
        <taxon>Ornithinimicrobiaceae</taxon>
        <taxon>Ornithinimicrobium</taxon>
    </lineage>
</organism>
<gene>
    <name evidence="2" type="ORF">NF556_14035</name>
</gene>
<dbReference type="Pfam" id="PF00535">
    <property type="entry name" value="Glycos_transf_2"/>
    <property type="match status" value="1"/>
</dbReference>
<accession>A0ABY4YZM3</accession>
<feature type="domain" description="Glycosyltransferase 2-like" evidence="1">
    <location>
        <begin position="1"/>
        <end position="164"/>
    </location>
</feature>
<dbReference type="PANTHER" id="PTHR43685">
    <property type="entry name" value="GLYCOSYLTRANSFERASE"/>
    <property type="match status" value="1"/>
</dbReference>
<dbReference type="InterPro" id="IPR029044">
    <property type="entry name" value="Nucleotide-diphossugar_trans"/>
</dbReference>
<sequence>MPVLNEERHLAEAVRSVLAQDYAGEMEIVVAVGPSRDGTLEVAEQIVATDPRVTLVENPTGRTPDGLNAALSVARHEIIVRMDGHGELSPGYIDRAVRVMRETGAANVGGVMAAEGQTDFERAVALAMRSRLGLGSARFHVGGPSGPAETVFLGVFQRDWLRRVGGYDSTYSRAQDWEMNWRIRQMGGVVWFDPELEVTYRPRPDFEALARQYFTTGQWRRRVMKQHPASVNARYLAPPVALLAVAAGTVGGLVWRPALLAPLSYAAAITVGGLAMGARRGPSVAARVPAVLATMHMSWGAGFLRGTKGD</sequence>
<proteinExistence type="predicted"/>
<protein>
    <submittedName>
        <fullName evidence="2">Glycosyltransferase family 2 protein</fullName>
    </submittedName>
</protein>
<evidence type="ECO:0000313" key="2">
    <source>
        <dbReference type="EMBL" id="USQ82207.1"/>
    </source>
</evidence>
<evidence type="ECO:0000259" key="1">
    <source>
        <dbReference type="Pfam" id="PF00535"/>
    </source>
</evidence>
<name>A0ABY4YZM3_9MICO</name>
<keyword evidence="3" id="KW-1185">Reference proteome</keyword>
<dbReference type="SUPFAM" id="SSF53448">
    <property type="entry name" value="Nucleotide-diphospho-sugar transferases"/>
    <property type="match status" value="1"/>
</dbReference>
<dbReference type="PANTHER" id="PTHR43685:SF2">
    <property type="entry name" value="GLYCOSYLTRANSFERASE 2-LIKE DOMAIN-CONTAINING PROTEIN"/>
    <property type="match status" value="1"/>
</dbReference>
<dbReference type="Proteomes" id="UP001056455">
    <property type="component" value="Chromosome"/>
</dbReference>